<evidence type="ECO:0000256" key="2">
    <source>
        <dbReference type="ARBA" id="ARBA00023002"/>
    </source>
</evidence>
<evidence type="ECO:0000256" key="5">
    <source>
        <dbReference type="PIRNR" id="PIRNR006439"/>
    </source>
</evidence>
<comment type="function">
    <text evidence="5">Catalyzes the ferredoxin-dependent oxidative decarboxylation of arylpyruvates.</text>
</comment>
<feature type="binding site" evidence="6">
    <location>
        <position position="582"/>
    </location>
    <ligand>
        <name>[4Fe-4S] cluster</name>
        <dbReference type="ChEBI" id="CHEBI:49883"/>
        <label>2</label>
    </ligand>
</feature>
<feature type="binding site" evidence="6">
    <location>
        <position position="570"/>
    </location>
    <ligand>
        <name>[4Fe-4S] cluster</name>
        <dbReference type="ChEBI" id="CHEBI:49883"/>
        <label>1</label>
    </ligand>
</feature>
<evidence type="ECO:0000256" key="6">
    <source>
        <dbReference type="PIRSR" id="PIRSR006439-50"/>
    </source>
</evidence>
<dbReference type="EC" id="1.2.7.8" evidence="5"/>
<feature type="binding site" evidence="6">
    <location>
        <position position="602"/>
    </location>
    <ligand>
        <name>[4Fe-4S] cluster</name>
        <dbReference type="ChEBI" id="CHEBI:49883"/>
        <label>2</label>
    </ligand>
</feature>
<keyword evidence="5 6" id="KW-0004">4Fe-4S</keyword>
<keyword evidence="2 5" id="KW-0560">Oxidoreductase</keyword>
<dbReference type="InterPro" id="IPR017900">
    <property type="entry name" value="4Fe4S_Fe_S_CS"/>
</dbReference>
<dbReference type="Pfam" id="PF01855">
    <property type="entry name" value="POR_N"/>
    <property type="match status" value="1"/>
</dbReference>
<evidence type="ECO:0000313" key="9">
    <source>
        <dbReference type="Proteomes" id="UP001205919"/>
    </source>
</evidence>
<dbReference type="PROSITE" id="PS00198">
    <property type="entry name" value="4FE4S_FER_1"/>
    <property type="match status" value="1"/>
</dbReference>
<evidence type="ECO:0000313" key="8">
    <source>
        <dbReference type="EMBL" id="MCQ4815649.1"/>
    </source>
</evidence>
<dbReference type="InterPro" id="IPR002880">
    <property type="entry name" value="Pyrv_Fd/Flavodoxin_OxRdtase_N"/>
</dbReference>
<feature type="binding site" evidence="6">
    <location>
        <position position="605"/>
    </location>
    <ligand>
        <name>[4Fe-4S] cluster</name>
        <dbReference type="ChEBI" id="CHEBI:49883"/>
        <label>2</label>
    </ligand>
</feature>
<gene>
    <name evidence="8" type="ORF">NE630_14510</name>
</gene>
<evidence type="ECO:0000256" key="4">
    <source>
        <dbReference type="ARBA" id="ARBA00023014"/>
    </source>
</evidence>
<dbReference type="InterPro" id="IPR017896">
    <property type="entry name" value="4Fe4S_Fe-S-bd"/>
</dbReference>
<dbReference type="GO" id="GO:0030976">
    <property type="term" value="F:thiamine pyrophosphate binding"/>
    <property type="evidence" value="ECO:0007669"/>
    <property type="project" value="InterPro"/>
</dbReference>
<evidence type="ECO:0000256" key="3">
    <source>
        <dbReference type="ARBA" id="ARBA00023004"/>
    </source>
</evidence>
<dbReference type="InterPro" id="IPR017721">
    <property type="entry name" value="IorA"/>
</dbReference>
<organism evidence="8 9">
    <name type="scientific">Cloacibacillus evryensis</name>
    <dbReference type="NCBI Taxonomy" id="508460"/>
    <lineage>
        <taxon>Bacteria</taxon>
        <taxon>Thermotogati</taxon>
        <taxon>Synergistota</taxon>
        <taxon>Synergistia</taxon>
        <taxon>Synergistales</taxon>
        <taxon>Synergistaceae</taxon>
        <taxon>Cloacibacillus</taxon>
    </lineage>
</organism>
<evidence type="ECO:0000256" key="1">
    <source>
        <dbReference type="ARBA" id="ARBA00022723"/>
    </source>
</evidence>
<comment type="cofactor">
    <cofactor evidence="5 6">
        <name>[4Fe-4S] cluster</name>
        <dbReference type="ChEBI" id="CHEBI:49883"/>
    </cofactor>
    <text evidence="5 6">Binds 2 [4Fe-4S] clusters. In this family the first cluster has a non-standard and varying [4Fe-4S] binding motif CX(2)CX(2)CX(4-5)CP.</text>
</comment>
<proteinExistence type="predicted"/>
<feature type="binding site" evidence="6">
    <location>
        <position position="576"/>
    </location>
    <ligand>
        <name>[4Fe-4S] cluster</name>
        <dbReference type="ChEBI" id="CHEBI:49883"/>
        <label>1</label>
    </ligand>
</feature>
<dbReference type="GO" id="GO:0046872">
    <property type="term" value="F:metal ion binding"/>
    <property type="evidence" value="ECO:0007669"/>
    <property type="project" value="UniProtKB-UniRule"/>
</dbReference>
<keyword evidence="3 5" id="KW-0408">Iron</keyword>
<keyword evidence="5" id="KW-0813">Transport</keyword>
<dbReference type="Proteomes" id="UP001205919">
    <property type="component" value="Unassembled WGS sequence"/>
</dbReference>
<dbReference type="PIRSF" id="PIRSF006439">
    <property type="entry name" value="Indolepyruvate_ferr_oxidored"/>
    <property type="match status" value="1"/>
</dbReference>
<dbReference type="FunFam" id="3.40.50.970:FF:000039">
    <property type="entry name" value="Indolepyruvate oxidoreductase subunit IorA"/>
    <property type="match status" value="1"/>
</dbReference>
<dbReference type="SUPFAM" id="SSF54862">
    <property type="entry name" value="4Fe-4S ferredoxins"/>
    <property type="match status" value="1"/>
</dbReference>
<evidence type="ECO:0000259" key="7">
    <source>
        <dbReference type="PROSITE" id="PS51379"/>
    </source>
</evidence>
<feature type="domain" description="4Fe-4S ferredoxin-type" evidence="7">
    <location>
        <begin position="590"/>
        <end position="618"/>
    </location>
</feature>
<keyword evidence="9" id="KW-1185">Reference proteome</keyword>
<feature type="binding site" evidence="6">
    <location>
        <position position="609"/>
    </location>
    <ligand>
        <name>[4Fe-4S] cluster</name>
        <dbReference type="ChEBI" id="CHEBI:49883"/>
        <label>1</label>
    </ligand>
</feature>
<accession>A0AAW5K700</accession>
<name>A0AAW5K700_9BACT</name>
<dbReference type="GO" id="GO:0051539">
    <property type="term" value="F:4 iron, 4 sulfur cluster binding"/>
    <property type="evidence" value="ECO:0007669"/>
    <property type="project" value="UniProtKB-UniRule"/>
</dbReference>
<sequence length="618" mass="66520">MKKILSGNEALAYGALRAGVKVVSGYPGTPSTEVIATLLEMELPDTHVEWSTNEKVGFEVAAGAAFAGHRALATMKMSGLNVCYDSLIGIAYSGLQGGLVVFVADDPGVDAGMCEQDTRGFAIMSDMPMLEPGSLQEIYDVTVKAFDLSEEIGGPVFIRLVTNNSQSHGVVEVEDRVAPKASAPMPPFDPAKYTKAGAKICMIQHQALLDRLDAAETFISREGLNKLQLSGEKGGFGIISVGITKGYVAEAFERLQAAGVDTSAISTLELAGTLPYAKADILAMLQHCPKILIAEELEGYIEKFCYLEAYKNKLDVQFFGKEDGTFKRIGQYEARLIENAIRKALGLEPVKNTLEGSPESIAAARPIGFCAGCPHRGTYVGMEKGFKACGLKKEQVFITGDIGCTILGSCPPYNILWTELAMGASIPLAQGVVHSNIPAPVFATLGDSTFFHAGLPGLANVIQHNVDMTVVILDNGWTGMTGMQINPGTAQEYQKHDWKHMDIESVVRGMGVKNLWVVDAYDIDGVAKATEEAIKTKGLKVILSRRECKIQADRHGVKKYYNVAVDEKKCVGCKMCIKVSGCSALELVDKKIRIDASQCNGCGVCTYTCPTKALRKED</sequence>
<dbReference type="GO" id="GO:0043805">
    <property type="term" value="F:indolepyruvate ferredoxin oxidoreductase activity"/>
    <property type="evidence" value="ECO:0007669"/>
    <property type="project" value="UniProtKB-UniRule"/>
</dbReference>
<dbReference type="InterPro" id="IPR045025">
    <property type="entry name" value="HACL1-like"/>
</dbReference>
<dbReference type="PANTHER" id="PTHR43710">
    <property type="entry name" value="2-HYDROXYACYL-COA LYASE"/>
    <property type="match status" value="1"/>
</dbReference>
<feature type="domain" description="4Fe-4S ferredoxin-type" evidence="7">
    <location>
        <begin position="561"/>
        <end position="589"/>
    </location>
</feature>
<reference evidence="8 9" key="1">
    <citation type="submission" date="2022-06" db="EMBL/GenBank/DDBJ databases">
        <title>Isolation of gut microbiota from human fecal samples.</title>
        <authorList>
            <person name="Pamer E.G."/>
            <person name="Barat B."/>
            <person name="Waligurski E."/>
            <person name="Medina S."/>
            <person name="Paddock L."/>
            <person name="Mostad J."/>
        </authorList>
    </citation>
    <scope>NUCLEOTIDE SEQUENCE [LARGE SCALE GENOMIC DNA]</scope>
    <source>
        <strain evidence="8 9">DFI.9.90</strain>
    </source>
</reference>
<keyword evidence="1 5" id="KW-0479">Metal-binding</keyword>
<dbReference type="CDD" id="cd07034">
    <property type="entry name" value="TPP_PYR_PFOR_IOR-alpha_like"/>
    <property type="match status" value="1"/>
</dbReference>
<comment type="catalytic activity">
    <reaction evidence="5">
        <text>indole-3-pyruvate + 2 oxidized [2Fe-2S]-[ferredoxin] + CoA = (indol-3-yl)acetyl-CoA + 2 reduced [2Fe-2S]-[ferredoxin] + CO2 + H(+)</text>
        <dbReference type="Rhea" id="RHEA:12645"/>
        <dbReference type="Rhea" id="RHEA-COMP:10000"/>
        <dbReference type="Rhea" id="RHEA-COMP:10001"/>
        <dbReference type="ChEBI" id="CHEBI:15378"/>
        <dbReference type="ChEBI" id="CHEBI:16526"/>
        <dbReference type="ChEBI" id="CHEBI:17640"/>
        <dbReference type="ChEBI" id="CHEBI:33737"/>
        <dbReference type="ChEBI" id="CHEBI:33738"/>
        <dbReference type="ChEBI" id="CHEBI:57271"/>
        <dbReference type="ChEBI" id="CHEBI:57287"/>
        <dbReference type="EC" id="1.2.7.8"/>
    </reaction>
</comment>
<dbReference type="RefSeq" id="WP_256182376.1">
    <property type="nucleotide sequence ID" value="NZ_CAUHQN010000201.1"/>
</dbReference>
<dbReference type="CDD" id="cd02008">
    <property type="entry name" value="TPP_IOR_alpha"/>
    <property type="match status" value="1"/>
</dbReference>
<keyword evidence="5" id="KW-0249">Electron transport</keyword>
<dbReference type="Pfam" id="PF02775">
    <property type="entry name" value="TPP_enzyme_C"/>
    <property type="match status" value="1"/>
</dbReference>
<dbReference type="EMBL" id="JANFYT010000048">
    <property type="protein sequence ID" value="MCQ4815649.1"/>
    <property type="molecule type" value="Genomic_DNA"/>
</dbReference>
<dbReference type="AlphaFoldDB" id="A0AAW5K700"/>
<dbReference type="SUPFAM" id="SSF52518">
    <property type="entry name" value="Thiamin diphosphate-binding fold (THDP-binding)"/>
    <property type="match status" value="2"/>
</dbReference>
<dbReference type="InterPro" id="IPR011766">
    <property type="entry name" value="TPP_enzyme_TPP-bd"/>
</dbReference>
<dbReference type="InterPro" id="IPR029061">
    <property type="entry name" value="THDP-binding"/>
</dbReference>
<dbReference type="Pfam" id="PF12837">
    <property type="entry name" value="Fer4_6"/>
    <property type="match status" value="1"/>
</dbReference>
<dbReference type="Gene3D" id="3.30.70.20">
    <property type="match status" value="1"/>
</dbReference>
<dbReference type="Gene3D" id="3.40.50.970">
    <property type="match status" value="2"/>
</dbReference>
<dbReference type="PANTHER" id="PTHR43710:SF7">
    <property type="entry name" value="INDOLEPYRUVATE OXIDOREDUCTASE SUBUNIT IORA"/>
    <property type="match status" value="1"/>
</dbReference>
<feature type="binding site" evidence="6">
    <location>
        <position position="573"/>
    </location>
    <ligand>
        <name>[4Fe-4S] cluster</name>
        <dbReference type="ChEBI" id="CHEBI:49883"/>
        <label>1</label>
    </ligand>
</feature>
<dbReference type="PROSITE" id="PS51379">
    <property type="entry name" value="4FE4S_FER_2"/>
    <property type="match status" value="2"/>
</dbReference>
<comment type="caution">
    <text evidence="8">The sequence shown here is derived from an EMBL/GenBank/DDBJ whole genome shotgun (WGS) entry which is preliminary data.</text>
</comment>
<keyword evidence="4 5" id="KW-0411">Iron-sulfur</keyword>
<protein>
    <recommendedName>
        <fullName evidence="5">Indolepyruvate oxidoreductase subunit IorA</fullName>
        <shortName evidence="5">IOR</shortName>
        <ecNumber evidence="5">1.2.7.8</ecNumber>
    </recommendedName>
    <alternativeName>
        <fullName evidence="5">Indolepyruvate ferredoxin oxidoreductase subunit alpha</fullName>
    </alternativeName>
</protein>
<feature type="binding site" evidence="6">
    <location>
        <position position="599"/>
    </location>
    <ligand>
        <name>[4Fe-4S] cluster</name>
        <dbReference type="ChEBI" id="CHEBI:49883"/>
        <label>2</label>
    </ligand>
</feature>